<organism evidence="6 7">
    <name type="scientific">Ancylobacter vacuolatus</name>
    <dbReference type="NCBI Taxonomy" id="223389"/>
    <lineage>
        <taxon>Bacteria</taxon>
        <taxon>Pseudomonadati</taxon>
        <taxon>Pseudomonadota</taxon>
        <taxon>Alphaproteobacteria</taxon>
        <taxon>Hyphomicrobiales</taxon>
        <taxon>Xanthobacteraceae</taxon>
        <taxon>Ancylobacter</taxon>
    </lineage>
</organism>
<dbReference type="EC" id="2.1.1.79" evidence="6"/>
<dbReference type="InterPro" id="IPR003333">
    <property type="entry name" value="CMAS"/>
</dbReference>
<dbReference type="Proteomes" id="UP001238467">
    <property type="component" value="Unassembled WGS sequence"/>
</dbReference>
<dbReference type="CDD" id="cd02440">
    <property type="entry name" value="AdoMet_MTases"/>
    <property type="match status" value="1"/>
</dbReference>
<comment type="caution">
    <text evidence="6">The sequence shown here is derived from an EMBL/GenBank/DDBJ whole genome shotgun (WGS) entry which is preliminary data.</text>
</comment>
<accession>A0ABU0DDX2</accession>
<keyword evidence="5" id="KW-0443">Lipid metabolism</keyword>
<evidence type="ECO:0000313" key="6">
    <source>
        <dbReference type="EMBL" id="MDQ0346599.1"/>
    </source>
</evidence>
<protein>
    <submittedName>
        <fullName evidence="6">Cyclopropane-fatty-acyl-phospholipid synthase</fullName>
        <ecNumber evidence="6">2.1.1.79</ecNumber>
    </submittedName>
</protein>
<keyword evidence="2 6" id="KW-0489">Methyltransferase</keyword>
<gene>
    <name evidence="6" type="ORF">J2S76_001016</name>
</gene>
<dbReference type="PANTHER" id="PTHR43667">
    <property type="entry name" value="CYCLOPROPANE-FATTY-ACYL-PHOSPHOLIPID SYNTHASE"/>
    <property type="match status" value="1"/>
</dbReference>
<evidence type="ECO:0000256" key="4">
    <source>
        <dbReference type="ARBA" id="ARBA00022691"/>
    </source>
</evidence>
<dbReference type="InterPro" id="IPR050723">
    <property type="entry name" value="CFA/CMAS"/>
</dbReference>
<dbReference type="PIRSF" id="PIRSF003085">
    <property type="entry name" value="CMAS"/>
    <property type="match status" value="1"/>
</dbReference>
<dbReference type="RefSeq" id="WP_307058123.1">
    <property type="nucleotide sequence ID" value="NZ_JAUSUH010000002.1"/>
</dbReference>
<comment type="similarity">
    <text evidence="1">Belongs to the CFA/CMAS family.</text>
</comment>
<dbReference type="PANTHER" id="PTHR43667:SF2">
    <property type="entry name" value="FATTY ACID C-METHYL TRANSFERASE"/>
    <property type="match status" value="1"/>
</dbReference>
<proteinExistence type="inferred from homology"/>
<dbReference type="SUPFAM" id="SSF53335">
    <property type="entry name" value="S-adenosyl-L-methionine-dependent methyltransferases"/>
    <property type="match status" value="1"/>
</dbReference>
<dbReference type="EMBL" id="JAUSUH010000002">
    <property type="protein sequence ID" value="MDQ0346599.1"/>
    <property type="molecule type" value="Genomic_DNA"/>
</dbReference>
<sequence>MPRDADTLAHLPTDVPGTLDAPAARARRGTSVRHGWREAVLARLLRQLAVGSLIVVTPEGRRLTGRGGHPGPEATLVLHRWRALRRLITGGDIAFSDAFIAGDWSSPDLPCLIELAAHNLPVLAGRIDALGPVRLWNRLRHGLRRNSRTGSRRNIAFHYDLGNEFYRAWLDSSMLYSSALSVPAGQTLEAAQQVRLARIVDMLGVRPGQSVLEIGCGWGALAAAIARSGADVTGITLSREQLAYGQAMLAADPVLEARTELRLQDYRDVAERYDRVVSIEMMEAVGEAYWPTYFAKLRACLNEGGTAVLQVITIAEDRFESYRRNTDFIQRHIFPGGMLPTKTHIADQARAAGLELVETQCFGEGYAQTLSAWRARFLGAWPQIETLGFDADFRRLWEYYLAYCEGGFRAGAIDVGLYRLKG</sequence>
<dbReference type="Gene3D" id="3.40.50.150">
    <property type="entry name" value="Vaccinia Virus protein VP39"/>
    <property type="match status" value="1"/>
</dbReference>
<evidence type="ECO:0000256" key="3">
    <source>
        <dbReference type="ARBA" id="ARBA00022679"/>
    </source>
</evidence>
<dbReference type="InterPro" id="IPR029063">
    <property type="entry name" value="SAM-dependent_MTases_sf"/>
</dbReference>
<dbReference type="GO" id="GO:0008825">
    <property type="term" value="F:cyclopropane-fatty-acyl-phospholipid synthase activity"/>
    <property type="evidence" value="ECO:0007669"/>
    <property type="project" value="UniProtKB-EC"/>
</dbReference>
<dbReference type="GO" id="GO:0032259">
    <property type="term" value="P:methylation"/>
    <property type="evidence" value="ECO:0007669"/>
    <property type="project" value="UniProtKB-KW"/>
</dbReference>
<keyword evidence="3 6" id="KW-0808">Transferase</keyword>
<evidence type="ECO:0000256" key="1">
    <source>
        <dbReference type="ARBA" id="ARBA00010815"/>
    </source>
</evidence>
<evidence type="ECO:0000313" key="7">
    <source>
        <dbReference type="Proteomes" id="UP001238467"/>
    </source>
</evidence>
<evidence type="ECO:0000256" key="5">
    <source>
        <dbReference type="ARBA" id="ARBA00023098"/>
    </source>
</evidence>
<reference evidence="6 7" key="1">
    <citation type="submission" date="2023-07" db="EMBL/GenBank/DDBJ databases">
        <title>Genomic Encyclopedia of Type Strains, Phase IV (KMG-IV): sequencing the most valuable type-strain genomes for metagenomic binning, comparative biology and taxonomic classification.</title>
        <authorList>
            <person name="Goeker M."/>
        </authorList>
    </citation>
    <scope>NUCLEOTIDE SEQUENCE [LARGE SCALE GENOMIC DNA]</scope>
    <source>
        <strain evidence="6 7">DSM 1277</strain>
    </source>
</reference>
<evidence type="ECO:0000256" key="2">
    <source>
        <dbReference type="ARBA" id="ARBA00022603"/>
    </source>
</evidence>
<keyword evidence="7" id="KW-1185">Reference proteome</keyword>
<name>A0ABU0DDX2_9HYPH</name>
<keyword evidence="4" id="KW-0949">S-adenosyl-L-methionine</keyword>
<dbReference type="Pfam" id="PF02353">
    <property type="entry name" value="CMAS"/>
    <property type="match status" value="1"/>
</dbReference>